<dbReference type="Pfam" id="PF14973">
    <property type="entry name" value="TINF2_N"/>
    <property type="match status" value="1"/>
</dbReference>
<reference evidence="4" key="1">
    <citation type="submission" date="2013-03" db="EMBL/GenBank/DDBJ databases">
        <authorList>
            <person name="Jeffery W."/>
            <person name="Warren W."/>
            <person name="Wilson R.K."/>
        </authorList>
    </citation>
    <scope>NUCLEOTIDE SEQUENCE</scope>
    <source>
        <strain evidence="4">female</strain>
    </source>
</reference>
<dbReference type="AlphaFoldDB" id="A0A3B1K3Z4"/>
<keyword evidence="4" id="KW-1185">Reference proteome</keyword>
<feature type="compositionally biased region" description="Low complexity" evidence="1">
    <location>
        <begin position="586"/>
        <end position="622"/>
    </location>
</feature>
<feature type="compositionally biased region" description="Basic residues" evidence="1">
    <location>
        <begin position="935"/>
        <end position="944"/>
    </location>
</feature>
<accession>A0A3B1K3Z4</accession>
<feature type="compositionally biased region" description="Acidic residues" evidence="1">
    <location>
        <begin position="896"/>
        <end position="909"/>
    </location>
</feature>
<dbReference type="InParanoid" id="A0A3B1K3Z4"/>
<feature type="compositionally biased region" description="Acidic residues" evidence="1">
    <location>
        <begin position="920"/>
        <end position="931"/>
    </location>
</feature>
<proteinExistence type="predicted"/>
<dbReference type="InterPro" id="IPR029400">
    <property type="entry name" value="TINF2_N"/>
</dbReference>
<evidence type="ECO:0000313" key="3">
    <source>
        <dbReference type="Ensembl" id="ENSAMXP00000048701.1"/>
    </source>
</evidence>
<feature type="region of interest" description="Disordered" evidence="1">
    <location>
        <begin position="351"/>
        <end position="376"/>
    </location>
</feature>
<feature type="domain" description="TERF1-interacting nuclear factor 2 N-terminal" evidence="2">
    <location>
        <begin position="67"/>
        <end position="212"/>
    </location>
</feature>
<dbReference type="GeneTree" id="ENSGT01060000248783"/>
<feature type="compositionally biased region" description="Basic and acidic residues" evidence="1">
    <location>
        <begin position="354"/>
        <end position="376"/>
    </location>
</feature>
<dbReference type="Ensembl" id="ENSAMXT00000049452.1">
    <property type="protein sequence ID" value="ENSAMXP00000048701.1"/>
    <property type="gene ID" value="ENSAMXG00000037272.1"/>
</dbReference>
<reference evidence="3" key="4">
    <citation type="submission" date="2025-09" db="UniProtKB">
        <authorList>
            <consortium name="Ensembl"/>
        </authorList>
    </citation>
    <scope>IDENTIFICATION</scope>
</reference>
<evidence type="ECO:0000256" key="1">
    <source>
        <dbReference type="SAM" id="MobiDB-lite"/>
    </source>
</evidence>
<feature type="region of interest" description="Disordered" evidence="1">
    <location>
        <begin position="896"/>
        <end position="944"/>
    </location>
</feature>
<sequence>MDESLWCEKTCSSLISALPLWIIEYAWTNQMEDVLEVLGPPLWLEGDCRHLTPEEPCSLRVMAAETWMVIRARDIKHFERVMEFLEVTYGLMPQLVSSIKHMKIMFGLKTLVIMWMLWDDQSVTSINDKITRFFPENLPHYHGSSRKHLELMQKTQQDFKRFAQSLARNPDMRKAYIRDLMEEQYGERYAMKVEERLLHYLKELNKALPQPTHIDQILKQSFSLDETEKLLHQLLTCNSASLPTALKRLLRCAMATHFSQVDADKLKKRAEADRPVPGSFCIALRLSQQSPEERLSQQCSQGSWLNRNKSPSLLQKATESVCLERPSMHLKPKSGLRLDITQGDLDPCVVKQQDPQRDDSGANVEKKTSIEEDKTEHLCSKHGKNMKSILLECSEELKGQNIEAPLAHLCTPSSPLTPLLQSTPQRKTHSSASPPHQDSSSTYVSLSSHRDSSSSFSYSFTNLSGAVQVQDASSQCSLGKPVTSSLMLPVQQQDIARTSSDQQQNISTTSSLSAKQISPFLFSSLKNITTSSESSGTPSLSLVPQECSSPLANLSAFPMNQHTLDLPSISHDISCLPKSSSQVQQESSLSMLYKNQTSSPASTSTTTSPASSSSAQQESSSSMLSMNQISSPASTSTTTLSSAQKESSLSMVSKSQISSSASTSTTTSPASLPLSSAQKESSSMISKSQNSSSASTSTTTSPASSSSAQESSSKLSRIQISSSASTNTTTSPTSSSSVQQESSLSMLSKNQISSPGSTSPATSATSPPSAQIESSSSMPLKNQISSPASTSPATSSSVQQESSLSMLSKNQISSPATSNQSHNSLSFPSSSRQDVASTISGSDSVLRDKLKLSLETQAIFLQCKWLQPQVLLCRLSQQNSAATITPKRTQSRLCEVEEEEEEEEEEENVSFDVNLLYSDSESDPQDSDDPDYAPSKRRKSCVDF</sequence>
<dbReference type="CDD" id="cd11657">
    <property type="entry name" value="TIN2_N"/>
    <property type="match status" value="1"/>
</dbReference>
<feature type="compositionally biased region" description="Polar residues" evidence="1">
    <location>
        <begin position="809"/>
        <end position="842"/>
    </location>
</feature>
<evidence type="ECO:0000259" key="2">
    <source>
        <dbReference type="Pfam" id="PF14973"/>
    </source>
</evidence>
<protein>
    <submittedName>
        <fullName evidence="3">Flocculation protein FLO11-like</fullName>
    </submittedName>
</protein>
<feature type="region of interest" description="Disordered" evidence="1">
    <location>
        <begin position="415"/>
        <end position="446"/>
    </location>
</feature>
<organism evidence="3 4">
    <name type="scientific">Astyanax mexicanus</name>
    <name type="common">Blind cave fish</name>
    <name type="synonym">Astyanax fasciatus mexicanus</name>
    <dbReference type="NCBI Taxonomy" id="7994"/>
    <lineage>
        <taxon>Eukaryota</taxon>
        <taxon>Metazoa</taxon>
        <taxon>Chordata</taxon>
        <taxon>Craniata</taxon>
        <taxon>Vertebrata</taxon>
        <taxon>Euteleostomi</taxon>
        <taxon>Actinopterygii</taxon>
        <taxon>Neopterygii</taxon>
        <taxon>Teleostei</taxon>
        <taxon>Ostariophysi</taxon>
        <taxon>Characiformes</taxon>
        <taxon>Characoidei</taxon>
        <taxon>Acestrorhamphidae</taxon>
        <taxon>Acestrorhamphinae</taxon>
        <taxon>Astyanax</taxon>
    </lineage>
</organism>
<dbReference type="Proteomes" id="UP000018467">
    <property type="component" value="Unassembled WGS sequence"/>
</dbReference>
<dbReference type="Bgee" id="ENSAMXG00000037272">
    <property type="expression patterns" value="Expressed in liver and 10 other cell types or tissues"/>
</dbReference>
<name>A0A3B1K3Z4_ASTMX</name>
<reference evidence="4" key="2">
    <citation type="journal article" date="2014" name="Nat. Commun.">
        <title>The cavefish genome reveals candidate genes for eye loss.</title>
        <authorList>
            <person name="McGaugh S.E."/>
            <person name="Gross J.B."/>
            <person name="Aken B."/>
            <person name="Blin M."/>
            <person name="Borowsky R."/>
            <person name="Chalopin D."/>
            <person name="Hinaux H."/>
            <person name="Jeffery W.R."/>
            <person name="Keene A."/>
            <person name="Ma L."/>
            <person name="Minx P."/>
            <person name="Murphy D."/>
            <person name="O'Quin K.E."/>
            <person name="Retaux S."/>
            <person name="Rohner N."/>
            <person name="Searle S.M."/>
            <person name="Stahl B.A."/>
            <person name="Tabin C."/>
            <person name="Volff J.N."/>
            <person name="Yoshizawa M."/>
            <person name="Warren W.C."/>
        </authorList>
    </citation>
    <scope>NUCLEOTIDE SEQUENCE [LARGE SCALE GENOMIC DNA]</scope>
    <source>
        <strain evidence="4">female</strain>
    </source>
</reference>
<reference evidence="3" key="3">
    <citation type="submission" date="2025-08" db="UniProtKB">
        <authorList>
            <consortium name="Ensembl"/>
        </authorList>
    </citation>
    <scope>IDENTIFICATION</scope>
</reference>
<feature type="region of interest" description="Disordered" evidence="1">
    <location>
        <begin position="586"/>
        <end position="842"/>
    </location>
</feature>
<feature type="compositionally biased region" description="Low complexity" evidence="1">
    <location>
        <begin position="630"/>
        <end position="808"/>
    </location>
</feature>
<evidence type="ECO:0000313" key="4">
    <source>
        <dbReference type="Proteomes" id="UP000018467"/>
    </source>
</evidence>